<evidence type="ECO:0000313" key="2">
    <source>
        <dbReference type="Proteomes" id="UP000050525"/>
    </source>
</evidence>
<proteinExistence type="predicted"/>
<gene>
    <name evidence="1" type="ORF">Y1Q_0010662</name>
</gene>
<name>A0A151M6C8_ALLMI</name>
<organism evidence="1 2">
    <name type="scientific">Alligator mississippiensis</name>
    <name type="common">American alligator</name>
    <dbReference type="NCBI Taxonomy" id="8496"/>
    <lineage>
        <taxon>Eukaryota</taxon>
        <taxon>Metazoa</taxon>
        <taxon>Chordata</taxon>
        <taxon>Craniata</taxon>
        <taxon>Vertebrata</taxon>
        <taxon>Euteleostomi</taxon>
        <taxon>Archelosauria</taxon>
        <taxon>Archosauria</taxon>
        <taxon>Crocodylia</taxon>
        <taxon>Alligatoridae</taxon>
        <taxon>Alligatorinae</taxon>
        <taxon>Alligator</taxon>
    </lineage>
</organism>
<evidence type="ECO:0000313" key="1">
    <source>
        <dbReference type="EMBL" id="KYO20073.1"/>
    </source>
</evidence>
<keyword evidence="2" id="KW-1185">Reference proteome</keyword>
<dbReference type="AlphaFoldDB" id="A0A151M6C8"/>
<dbReference type="EMBL" id="AKHW03006437">
    <property type="protein sequence ID" value="KYO20073.1"/>
    <property type="molecule type" value="Genomic_DNA"/>
</dbReference>
<protein>
    <submittedName>
        <fullName evidence="1">Uncharacterized protein</fullName>
    </submittedName>
</protein>
<dbReference type="Proteomes" id="UP000050525">
    <property type="component" value="Unassembled WGS sequence"/>
</dbReference>
<reference evidence="1 2" key="1">
    <citation type="journal article" date="2012" name="Genome Biol.">
        <title>Sequencing three crocodilian genomes to illuminate the evolution of archosaurs and amniotes.</title>
        <authorList>
            <person name="St John J.A."/>
            <person name="Braun E.L."/>
            <person name="Isberg S.R."/>
            <person name="Miles L.G."/>
            <person name="Chong A.Y."/>
            <person name="Gongora J."/>
            <person name="Dalzell P."/>
            <person name="Moran C."/>
            <person name="Bed'hom B."/>
            <person name="Abzhanov A."/>
            <person name="Burgess S.C."/>
            <person name="Cooksey A.M."/>
            <person name="Castoe T.A."/>
            <person name="Crawford N.G."/>
            <person name="Densmore L.D."/>
            <person name="Drew J.C."/>
            <person name="Edwards S.V."/>
            <person name="Faircloth B.C."/>
            <person name="Fujita M.K."/>
            <person name="Greenwold M.J."/>
            <person name="Hoffmann F.G."/>
            <person name="Howard J.M."/>
            <person name="Iguchi T."/>
            <person name="Janes D.E."/>
            <person name="Khan S.Y."/>
            <person name="Kohno S."/>
            <person name="de Koning A.J."/>
            <person name="Lance S.L."/>
            <person name="McCarthy F.M."/>
            <person name="McCormack J.E."/>
            <person name="Merchant M.E."/>
            <person name="Peterson D.G."/>
            <person name="Pollock D.D."/>
            <person name="Pourmand N."/>
            <person name="Raney B.J."/>
            <person name="Roessler K.A."/>
            <person name="Sanford J.R."/>
            <person name="Sawyer R.H."/>
            <person name="Schmidt C.J."/>
            <person name="Triplett E.W."/>
            <person name="Tuberville T.D."/>
            <person name="Venegas-Anaya M."/>
            <person name="Howard J.T."/>
            <person name="Jarvis E.D."/>
            <person name="Guillette L.J.Jr."/>
            <person name="Glenn T.C."/>
            <person name="Green R.E."/>
            <person name="Ray D.A."/>
        </authorList>
    </citation>
    <scope>NUCLEOTIDE SEQUENCE [LARGE SCALE GENOMIC DNA]</scope>
    <source>
        <strain evidence="1">KSC_2009_1</strain>
    </source>
</reference>
<comment type="caution">
    <text evidence="1">The sequence shown here is derived from an EMBL/GenBank/DDBJ whole genome shotgun (WGS) entry which is preliminary data.</text>
</comment>
<sequence>MPSGLHQRWLHTEGADMGLKLSKQSNECCWLQAVLEEPNQSSLLESLLLHCNAPCEVEQMGATGATNEGLLLRQMISQFTGENKKRASSCRALLMYQPAPLATELCTLIVTKPAWLPAWTWRLLH</sequence>
<accession>A0A151M6C8</accession>